<dbReference type="InterPro" id="IPR011047">
    <property type="entry name" value="Quinoprotein_ADH-like_sf"/>
</dbReference>
<evidence type="ECO:0000313" key="1">
    <source>
        <dbReference type="EMBL" id="SVD66207.1"/>
    </source>
</evidence>
<feature type="non-terminal residue" evidence="1">
    <location>
        <position position="73"/>
    </location>
</feature>
<accession>A0A382X4S9</accession>
<sequence length="73" mass="7850">MIGAYDHDNGKEIWRTTYNGYSVIARPVTGHGMVFFSSGFDRPTAMAVKLGGQGDVTASPLAWIIKKGAPHTP</sequence>
<gene>
    <name evidence="1" type="ORF">METZ01_LOCUS419061</name>
</gene>
<dbReference type="EMBL" id="UINC01165043">
    <property type="protein sequence ID" value="SVD66207.1"/>
    <property type="molecule type" value="Genomic_DNA"/>
</dbReference>
<name>A0A382X4S9_9ZZZZ</name>
<proteinExistence type="predicted"/>
<reference evidence="1" key="1">
    <citation type="submission" date="2018-05" db="EMBL/GenBank/DDBJ databases">
        <authorList>
            <person name="Lanie J.A."/>
            <person name="Ng W.-L."/>
            <person name="Kazmierczak K.M."/>
            <person name="Andrzejewski T.M."/>
            <person name="Davidsen T.M."/>
            <person name="Wayne K.J."/>
            <person name="Tettelin H."/>
            <person name="Glass J.I."/>
            <person name="Rusch D."/>
            <person name="Podicherti R."/>
            <person name="Tsui H.-C.T."/>
            <person name="Winkler M.E."/>
        </authorList>
    </citation>
    <scope>NUCLEOTIDE SEQUENCE</scope>
</reference>
<organism evidence="1">
    <name type="scientific">marine metagenome</name>
    <dbReference type="NCBI Taxonomy" id="408172"/>
    <lineage>
        <taxon>unclassified sequences</taxon>
        <taxon>metagenomes</taxon>
        <taxon>ecological metagenomes</taxon>
    </lineage>
</organism>
<dbReference type="SUPFAM" id="SSF50998">
    <property type="entry name" value="Quinoprotein alcohol dehydrogenase-like"/>
    <property type="match status" value="1"/>
</dbReference>
<protein>
    <submittedName>
        <fullName evidence="1">Uncharacterized protein</fullName>
    </submittedName>
</protein>
<dbReference type="AlphaFoldDB" id="A0A382X4S9"/>